<comment type="similarity">
    <text evidence="2">Belongs to the MGM101 family.</text>
</comment>
<dbReference type="InParanoid" id="A0A2N3NF18"/>
<evidence type="ECO:0000256" key="3">
    <source>
        <dbReference type="ARBA" id="ARBA00013628"/>
    </source>
</evidence>
<evidence type="ECO:0000256" key="10">
    <source>
        <dbReference type="SAM" id="MobiDB-lite"/>
    </source>
</evidence>
<comment type="caution">
    <text evidence="11">The sequence shown here is derived from an EMBL/GenBank/DDBJ whole genome shotgun (WGS) entry which is preliminary data.</text>
</comment>
<evidence type="ECO:0000256" key="1">
    <source>
        <dbReference type="ARBA" id="ARBA00004436"/>
    </source>
</evidence>
<dbReference type="InterPro" id="IPR009446">
    <property type="entry name" value="Mgm101"/>
</dbReference>
<dbReference type="GO" id="GO:0000262">
    <property type="term" value="C:mitochondrial chromosome"/>
    <property type="evidence" value="ECO:0007669"/>
    <property type="project" value="InterPro"/>
</dbReference>
<dbReference type="PANTHER" id="PTHR31404:SF0">
    <property type="entry name" value="MITOCHONDRIAL GENOME MAINTENANCE PROTEIN MGM101"/>
    <property type="match status" value="1"/>
</dbReference>
<keyword evidence="5" id="KW-0809">Transit peptide</keyword>
<dbReference type="AlphaFoldDB" id="A0A2N3NF18"/>
<dbReference type="Pfam" id="PF06420">
    <property type="entry name" value="Mgm101p"/>
    <property type="match status" value="1"/>
</dbReference>
<proteinExistence type="inferred from homology"/>
<evidence type="ECO:0000256" key="6">
    <source>
        <dbReference type="ARBA" id="ARBA00023125"/>
    </source>
</evidence>
<dbReference type="FunCoup" id="A0A2N3NF18">
    <property type="interactions" value="237"/>
</dbReference>
<keyword evidence="6" id="KW-0238">DNA-binding</keyword>
<evidence type="ECO:0000313" key="12">
    <source>
        <dbReference type="Proteomes" id="UP000233524"/>
    </source>
</evidence>
<name>A0A2N3NF18_9PEZI</name>
<dbReference type="PANTHER" id="PTHR31404">
    <property type="entry name" value="MITOCHONDRIAL GENOME MAINTENANCE PROTEIN MGM101"/>
    <property type="match status" value="1"/>
</dbReference>
<evidence type="ECO:0000256" key="5">
    <source>
        <dbReference type="ARBA" id="ARBA00022946"/>
    </source>
</evidence>
<keyword evidence="4" id="KW-0227">DNA damage</keyword>
<dbReference type="GO" id="GO:0003697">
    <property type="term" value="F:single-stranded DNA binding"/>
    <property type="evidence" value="ECO:0007669"/>
    <property type="project" value="InterPro"/>
</dbReference>
<keyword evidence="7" id="KW-0496">Mitochondrion</keyword>
<evidence type="ECO:0000256" key="7">
    <source>
        <dbReference type="ARBA" id="ARBA00023128"/>
    </source>
</evidence>
<accession>A0A2N3NF18</accession>
<keyword evidence="9" id="KW-1135">Mitochondrion nucleoid</keyword>
<feature type="region of interest" description="Disordered" evidence="10">
    <location>
        <begin position="1"/>
        <end position="28"/>
    </location>
</feature>
<comment type="subcellular location">
    <subcellularLocation>
        <location evidence="1">Mitochondrion matrix</location>
        <location evidence="1">Mitochondrion nucleoid</location>
    </subcellularLocation>
</comment>
<gene>
    <name evidence="11" type="ORF">jhhlp_002746</name>
</gene>
<evidence type="ECO:0000256" key="9">
    <source>
        <dbReference type="ARBA" id="ARBA00023271"/>
    </source>
</evidence>
<dbReference type="EMBL" id="NLAX01000008">
    <property type="protein sequence ID" value="PKS10987.1"/>
    <property type="molecule type" value="Genomic_DNA"/>
</dbReference>
<organism evidence="11 12">
    <name type="scientific">Lomentospora prolificans</name>
    <dbReference type="NCBI Taxonomy" id="41688"/>
    <lineage>
        <taxon>Eukaryota</taxon>
        <taxon>Fungi</taxon>
        <taxon>Dikarya</taxon>
        <taxon>Ascomycota</taxon>
        <taxon>Pezizomycotina</taxon>
        <taxon>Sordariomycetes</taxon>
        <taxon>Hypocreomycetidae</taxon>
        <taxon>Microascales</taxon>
        <taxon>Microascaceae</taxon>
        <taxon>Lomentospora</taxon>
    </lineage>
</organism>
<feature type="compositionally biased region" description="Low complexity" evidence="10">
    <location>
        <begin position="147"/>
        <end position="165"/>
    </location>
</feature>
<evidence type="ECO:0000313" key="11">
    <source>
        <dbReference type="EMBL" id="PKS10987.1"/>
    </source>
</evidence>
<dbReference type="GO" id="GO:0000725">
    <property type="term" value="P:recombinational repair"/>
    <property type="evidence" value="ECO:0007669"/>
    <property type="project" value="TreeGrafter"/>
</dbReference>
<evidence type="ECO:0000256" key="8">
    <source>
        <dbReference type="ARBA" id="ARBA00023204"/>
    </source>
</evidence>
<dbReference type="Proteomes" id="UP000233524">
    <property type="component" value="Unassembled WGS sequence"/>
</dbReference>
<protein>
    <recommendedName>
        <fullName evidence="3">Mitochondrial genome maintenance protein MGM101</fullName>
    </recommendedName>
</protein>
<reference evidence="11 12" key="1">
    <citation type="journal article" date="2017" name="G3 (Bethesda)">
        <title>First Draft Genome Sequence of the Pathogenic Fungus Lomentospora prolificans (Formerly Scedosporium prolificans).</title>
        <authorList>
            <person name="Luo R."/>
            <person name="Zimin A."/>
            <person name="Workman R."/>
            <person name="Fan Y."/>
            <person name="Pertea G."/>
            <person name="Grossman N."/>
            <person name="Wear M.P."/>
            <person name="Jia B."/>
            <person name="Miller H."/>
            <person name="Casadevall A."/>
            <person name="Timp W."/>
            <person name="Zhang S.X."/>
            <person name="Salzberg S.L."/>
        </authorList>
    </citation>
    <scope>NUCLEOTIDE SEQUENCE [LARGE SCALE GENOMIC DNA]</scope>
    <source>
        <strain evidence="11 12">JHH-5317</strain>
    </source>
</reference>
<feature type="region of interest" description="Disordered" evidence="10">
    <location>
        <begin position="138"/>
        <end position="178"/>
    </location>
</feature>
<keyword evidence="12" id="KW-1185">Reference proteome</keyword>
<evidence type="ECO:0000256" key="2">
    <source>
        <dbReference type="ARBA" id="ARBA00007053"/>
    </source>
</evidence>
<evidence type="ECO:0000256" key="4">
    <source>
        <dbReference type="ARBA" id="ARBA00022763"/>
    </source>
</evidence>
<dbReference type="OrthoDB" id="17164at2759"/>
<dbReference type="VEuPathDB" id="FungiDB:jhhlp_002746"/>
<dbReference type="STRING" id="41688.A0A2N3NF18"/>
<keyword evidence="8" id="KW-0234">DNA repair</keyword>
<sequence>MSGTQEKVVAQVNVQTADDNDEPDEWDQRIDRTGCADENAKLTDCYYERKDWRACTAEMATPLQASRLLVTGSPSPFMRRLPRPARSIHPAPSASYSTSLLPSALSAPSPSAYPKSCLRNGTKRISKFQPAGRHTVSFARTATTIRSPPSKAAEASPSSSTTSATLTNNSVPEESTYIDSPLGSPYASEWEVDWSTSFHGIGSGPFAPEVTEILRRPIKTADVEIKPDGILYLPEIKYRNILFDAFGPGGWGMVPRGPAQVGEKVITREWALIVHGRFVSQAQGENNYFSKEQIPRAVEACKSNALMRCCKDLGIASELWDKTYIRSYKAAHAEEVWVEHVVTKRKIKIWIKKGEKIEYPFKKASSVAAAKSA</sequence>
<dbReference type="GO" id="GO:0036297">
    <property type="term" value="P:interstrand cross-link repair"/>
    <property type="evidence" value="ECO:0007669"/>
    <property type="project" value="TreeGrafter"/>
</dbReference>